<proteinExistence type="predicted"/>
<organism evidence="1 2">
    <name type="scientific">Rhodococcus opacus</name>
    <name type="common">Nocardia opaca</name>
    <dbReference type="NCBI Taxonomy" id="37919"/>
    <lineage>
        <taxon>Bacteria</taxon>
        <taxon>Bacillati</taxon>
        <taxon>Actinomycetota</taxon>
        <taxon>Actinomycetes</taxon>
        <taxon>Mycobacteriales</taxon>
        <taxon>Nocardiaceae</taxon>
        <taxon>Rhodococcus</taxon>
    </lineage>
</organism>
<dbReference type="AlphaFoldDB" id="A0A076ECI9"/>
<evidence type="ECO:0000313" key="2">
    <source>
        <dbReference type="Proteomes" id="UP000028488"/>
    </source>
</evidence>
<evidence type="ECO:0000313" key="1">
    <source>
        <dbReference type="EMBL" id="AII03306.1"/>
    </source>
</evidence>
<dbReference type="EMBL" id="CP008947">
    <property type="protein sequence ID" value="AII03306.1"/>
    <property type="molecule type" value="Genomic_DNA"/>
</dbReference>
<dbReference type="Proteomes" id="UP000028488">
    <property type="component" value="Chromosome"/>
</dbReference>
<gene>
    <name evidence="1" type="ORF">EP51_01030</name>
</gene>
<dbReference type="eggNOG" id="COG1917">
    <property type="taxonomic scope" value="Bacteria"/>
</dbReference>
<sequence length="76" mass="8528">MICPPGHDGWFLGDEPCVFIDWTGVAHYAERRRQRRVHPLITRAVTRTEAFQFLVEPGSIEMLGAESGAIRGPSYA</sequence>
<reference evidence="1 2" key="1">
    <citation type="submission" date="2014-07" db="EMBL/GenBank/DDBJ databases">
        <title>Genome Sequence of Rhodococcus opacus Strain R7, a Biodegrader of Mono- and Polycyclic Aromatic Hydrocarbons.</title>
        <authorList>
            <person name="Di Gennaro P."/>
            <person name="Zampolli J."/>
            <person name="Presti I."/>
            <person name="Cappelletti M."/>
            <person name="D'Ursi P."/>
            <person name="Orro A."/>
            <person name="Mezzelani A."/>
            <person name="Milanesi L."/>
        </authorList>
    </citation>
    <scope>NUCLEOTIDE SEQUENCE [LARGE SCALE GENOMIC DNA]</scope>
    <source>
        <strain evidence="1 2">R7</strain>
    </source>
</reference>
<name>A0A076ECI9_RHOOP</name>
<accession>A0A076ECI9</accession>
<protein>
    <submittedName>
        <fullName evidence="1">Uncharacterized protein</fullName>
    </submittedName>
</protein>